<keyword evidence="8" id="KW-0276">Fatty acid metabolism</keyword>
<comment type="catalytic activity">
    <reaction evidence="14">
        <text>(9Z)-octadecenoyl-CoA + H2O = (9Z)-octadecenoate + CoA + H(+)</text>
        <dbReference type="Rhea" id="RHEA:40139"/>
        <dbReference type="ChEBI" id="CHEBI:15377"/>
        <dbReference type="ChEBI" id="CHEBI:15378"/>
        <dbReference type="ChEBI" id="CHEBI:30823"/>
        <dbReference type="ChEBI" id="CHEBI:57287"/>
        <dbReference type="ChEBI" id="CHEBI:57387"/>
    </reaction>
    <physiologicalReaction direction="left-to-right" evidence="14">
        <dbReference type="Rhea" id="RHEA:40140"/>
    </physiologicalReaction>
</comment>
<evidence type="ECO:0000256" key="9">
    <source>
        <dbReference type="ARBA" id="ARBA00022946"/>
    </source>
</evidence>
<comment type="subcellular location">
    <subcellularLocation>
        <location evidence="3">Cell projection</location>
        <location evidence="3">Ruffle membrane</location>
    </subcellularLocation>
    <subcellularLocation>
        <location evidence="2">Cytoplasm</location>
    </subcellularLocation>
    <subcellularLocation>
        <location evidence="1">Membrane</location>
        <topology evidence="1">Peripheral membrane protein</topology>
    </subcellularLocation>
</comment>
<evidence type="ECO:0000256" key="2">
    <source>
        <dbReference type="ARBA" id="ARBA00004496"/>
    </source>
</evidence>
<comment type="similarity">
    <text evidence="15">Belongs to the THEM4/THEM5 thioesterase family.</text>
</comment>
<evidence type="ECO:0000256" key="13">
    <source>
        <dbReference type="ARBA" id="ARBA00035852"/>
    </source>
</evidence>
<evidence type="ECO:0000256" key="10">
    <source>
        <dbReference type="ARBA" id="ARBA00023098"/>
    </source>
</evidence>
<comment type="catalytic activity">
    <reaction evidence="21">
        <text>decanoyl-CoA + H2O = decanoate + CoA + H(+)</text>
        <dbReference type="Rhea" id="RHEA:40059"/>
        <dbReference type="ChEBI" id="CHEBI:15377"/>
        <dbReference type="ChEBI" id="CHEBI:15378"/>
        <dbReference type="ChEBI" id="CHEBI:27689"/>
        <dbReference type="ChEBI" id="CHEBI:57287"/>
        <dbReference type="ChEBI" id="CHEBI:61430"/>
    </reaction>
    <physiologicalReaction direction="left-to-right" evidence="21">
        <dbReference type="Rhea" id="RHEA:40060"/>
    </physiologicalReaction>
</comment>
<evidence type="ECO:0000256" key="5">
    <source>
        <dbReference type="ARBA" id="ARBA00022490"/>
    </source>
</evidence>
<comment type="catalytic activity">
    <reaction evidence="22">
        <text>dodecanoyl-CoA + H2O = dodecanoate + CoA + H(+)</text>
        <dbReference type="Rhea" id="RHEA:30135"/>
        <dbReference type="ChEBI" id="CHEBI:15377"/>
        <dbReference type="ChEBI" id="CHEBI:15378"/>
        <dbReference type="ChEBI" id="CHEBI:18262"/>
        <dbReference type="ChEBI" id="CHEBI:57287"/>
        <dbReference type="ChEBI" id="CHEBI:57375"/>
    </reaction>
    <physiologicalReaction direction="left-to-right" evidence="22">
        <dbReference type="Rhea" id="RHEA:30136"/>
    </physiologicalReaction>
</comment>
<comment type="caution">
    <text evidence="27">The sequence shown here is derived from an EMBL/GenBank/DDBJ whole genome shotgun (WGS) entry which is preliminary data.</text>
</comment>
<evidence type="ECO:0000256" key="16">
    <source>
        <dbReference type="ARBA" id="ARBA00038848"/>
    </source>
</evidence>
<evidence type="ECO:0000313" key="27">
    <source>
        <dbReference type="EMBL" id="MFC0862100.1"/>
    </source>
</evidence>
<dbReference type="Gene3D" id="1.20.58.350">
    <property type="entry name" value="Thioesterase/thiol ester dehydrase-isomerase"/>
    <property type="match status" value="1"/>
</dbReference>
<evidence type="ECO:0000256" key="8">
    <source>
        <dbReference type="ARBA" id="ARBA00022832"/>
    </source>
</evidence>
<evidence type="ECO:0000256" key="12">
    <source>
        <dbReference type="ARBA" id="ARBA00023273"/>
    </source>
</evidence>
<dbReference type="Proteomes" id="UP001589870">
    <property type="component" value="Unassembled WGS sequence"/>
</dbReference>
<evidence type="ECO:0000259" key="25">
    <source>
        <dbReference type="Pfam" id="PF03061"/>
    </source>
</evidence>
<evidence type="ECO:0000256" key="20">
    <source>
        <dbReference type="ARBA" id="ARBA00047734"/>
    </source>
</evidence>
<dbReference type="PANTHER" id="PTHR12418">
    <property type="entry name" value="ACYL-COENZYME A THIOESTERASE THEM4"/>
    <property type="match status" value="1"/>
</dbReference>
<dbReference type="InterPro" id="IPR029069">
    <property type="entry name" value="HotDog_dom_sf"/>
</dbReference>
<gene>
    <name evidence="27" type="ORF">ACFHYQ_07305</name>
</gene>
<dbReference type="PANTHER" id="PTHR12418:SF19">
    <property type="entry name" value="ACYL-COENZYME A THIOESTERASE THEM4"/>
    <property type="match status" value="1"/>
</dbReference>
<evidence type="ECO:0000256" key="7">
    <source>
        <dbReference type="ARBA" id="ARBA00022801"/>
    </source>
</evidence>
<keyword evidence="10" id="KW-0443">Lipid metabolism</keyword>
<comment type="catalytic activity">
    <reaction evidence="19">
        <text>octanoyl-CoA + H2O = octanoate + CoA + H(+)</text>
        <dbReference type="Rhea" id="RHEA:30143"/>
        <dbReference type="ChEBI" id="CHEBI:15377"/>
        <dbReference type="ChEBI" id="CHEBI:15378"/>
        <dbReference type="ChEBI" id="CHEBI:25646"/>
        <dbReference type="ChEBI" id="CHEBI:57287"/>
        <dbReference type="ChEBI" id="CHEBI:57386"/>
    </reaction>
    <physiologicalReaction direction="left-to-right" evidence="19">
        <dbReference type="Rhea" id="RHEA:30144"/>
    </physiologicalReaction>
</comment>
<evidence type="ECO:0000256" key="22">
    <source>
        <dbReference type="ARBA" id="ARBA00048074"/>
    </source>
</evidence>
<evidence type="ECO:0000256" key="24">
    <source>
        <dbReference type="SAM" id="MobiDB-lite"/>
    </source>
</evidence>
<evidence type="ECO:0000313" key="28">
    <source>
        <dbReference type="Proteomes" id="UP001589870"/>
    </source>
</evidence>
<feature type="domain" description="Thioesterase" evidence="25">
    <location>
        <begin position="132"/>
        <end position="195"/>
    </location>
</feature>
<dbReference type="GO" id="GO:0016787">
    <property type="term" value="F:hydrolase activity"/>
    <property type="evidence" value="ECO:0007669"/>
    <property type="project" value="UniProtKB-KW"/>
</dbReference>
<keyword evidence="28" id="KW-1185">Reference proteome</keyword>
<comment type="catalytic activity">
    <reaction evidence="23">
        <text>tetradecanoyl-CoA + H2O = tetradecanoate + CoA + H(+)</text>
        <dbReference type="Rhea" id="RHEA:40119"/>
        <dbReference type="ChEBI" id="CHEBI:15377"/>
        <dbReference type="ChEBI" id="CHEBI:15378"/>
        <dbReference type="ChEBI" id="CHEBI:30807"/>
        <dbReference type="ChEBI" id="CHEBI:57287"/>
        <dbReference type="ChEBI" id="CHEBI:57385"/>
    </reaction>
    <physiologicalReaction direction="left-to-right" evidence="23">
        <dbReference type="Rhea" id="RHEA:40120"/>
    </physiologicalReaction>
</comment>
<keyword evidence="9" id="KW-0809">Transit peptide</keyword>
<protein>
    <recommendedName>
        <fullName evidence="17">Acyl-coenzyme A thioesterase THEM4</fullName>
        <ecNumber evidence="16">3.1.2.2</ecNumber>
    </recommendedName>
    <alternativeName>
        <fullName evidence="18">Thioesterase superfamily member 4</fullName>
    </alternativeName>
</protein>
<dbReference type="Gene3D" id="3.10.129.10">
    <property type="entry name" value="Hotdog Thioesterase"/>
    <property type="match status" value="1"/>
</dbReference>
<name>A0ABV6U0V8_9ACTN</name>
<dbReference type="RefSeq" id="WP_394300317.1">
    <property type="nucleotide sequence ID" value="NZ_JBHMQT010000010.1"/>
</dbReference>
<evidence type="ECO:0000256" key="18">
    <source>
        <dbReference type="ARBA" id="ARBA00043210"/>
    </source>
</evidence>
<evidence type="ECO:0000256" key="23">
    <source>
        <dbReference type="ARBA" id="ARBA00048180"/>
    </source>
</evidence>
<proteinExistence type="inferred from homology"/>
<feature type="domain" description="RHA1-ro05818 N-terminal helical" evidence="26">
    <location>
        <begin position="22"/>
        <end position="79"/>
    </location>
</feature>
<evidence type="ECO:0000259" key="26">
    <source>
        <dbReference type="Pfam" id="PF20859"/>
    </source>
</evidence>
<keyword evidence="4" id="KW-1003">Cell membrane</keyword>
<evidence type="ECO:0000256" key="3">
    <source>
        <dbReference type="ARBA" id="ARBA00004632"/>
    </source>
</evidence>
<dbReference type="SUPFAM" id="SSF54637">
    <property type="entry name" value="Thioesterase/thiol ester dehydrase-isomerase"/>
    <property type="match status" value="1"/>
</dbReference>
<sequence>MTGSAGSGSDVPAEGTERGAELTATPRNKGVDAAVAAARRVVASLLHAGDGSAAEMEKIADQLNAIADHLDEHAPAVEERLVDMWRGEGVTRHDPVTGPENAIAPPLQLHGEEDGSIGGVVVLGLPYQGPPGFVHGGVSALLLDHTLGVANHWAGTSGVTGTLTLRYHRPTPLFEPLTVTGRQVSVDGRKINTVGSITAGGKLCVSADGLFIVKDLPRPR</sequence>
<dbReference type="InterPro" id="IPR048654">
    <property type="entry name" value="RHA1_ro05818_N"/>
</dbReference>
<evidence type="ECO:0000256" key="17">
    <source>
        <dbReference type="ARBA" id="ARBA00040123"/>
    </source>
</evidence>
<keyword evidence="12" id="KW-0966">Cell projection</keyword>
<evidence type="ECO:0000256" key="21">
    <source>
        <dbReference type="ARBA" id="ARBA00047969"/>
    </source>
</evidence>
<keyword evidence="7 27" id="KW-0378">Hydrolase</keyword>
<dbReference type="Pfam" id="PF20859">
    <property type="entry name" value="RHA1_ro05818_N"/>
    <property type="match status" value="1"/>
</dbReference>
<dbReference type="InterPro" id="IPR006683">
    <property type="entry name" value="Thioestr_dom"/>
</dbReference>
<dbReference type="EC" id="3.1.2.2" evidence="16"/>
<organism evidence="27 28">
    <name type="scientific">Sphaerimonospora cavernae</name>
    <dbReference type="NCBI Taxonomy" id="1740611"/>
    <lineage>
        <taxon>Bacteria</taxon>
        <taxon>Bacillati</taxon>
        <taxon>Actinomycetota</taxon>
        <taxon>Actinomycetes</taxon>
        <taxon>Streptosporangiales</taxon>
        <taxon>Streptosporangiaceae</taxon>
        <taxon>Sphaerimonospora</taxon>
    </lineage>
</organism>
<evidence type="ECO:0000256" key="14">
    <source>
        <dbReference type="ARBA" id="ARBA00037002"/>
    </source>
</evidence>
<dbReference type="CDD" id="cd03443">
    <property type="entry name" value="PaaI_thioesterase"/>
    <property type="match status" value="1"/>
</dbReference>
<evidence type="ECO:0000256" key="19">
    <source>
        <dbReference type="ARBA" id="ARBA00047588"/>
    </source>
</evidence>
<comment type="catalytic activity">
    <reaction evidence="20">
        <text>hexadecanoyl-CoA + H2O = hexadecanoate + CoA + H(+)</text>
        <dbReference type="Rhea" id="RHEA:16645"/>
        <dbReference type="ChEBI" id="CHEBI:7896"/>
        <dbReference type="ChEBI" id="CHEBI:15377"/>
        <dbReference type="ChEBI" id="CHEBI:15378"/>
        <dbReference type="ChEBI" id="CHEBI:57287"/>
        <dbReference type="ChEBI" id="CHEBI:57379"/>
        <dbReference type="EC" id="3.1.2.2"/>
    </reaction>
    <physiologicalReaction direction="left-to-right" evidence="20">
        <dbReference type="Rhea" id="RHEA:16646"/>
    </physiologicalReaction>
</comment>
<reference evidence="27 28" key="1">
    <citation type="submission" date="2024-09" db="EMBL/GenBank/DDBJ databases">
        <authorList>
            <person name="Sun Q."/>
            <person name="Mori K."/>
        </authorList>
    </citation>
    <scope>NUCLEOTIDE SEQUENCE [LARGE SCALE GENOMIC DNA]</scope>
    <source>
        <strain evidence="27 28">TBRC 1851</strain>
    </source>
</reference>
<evidence type="ECO:0000256" key="15">
    <source>
        <dbReference type="ARBA" id="ARBA00038456"/>
    </source>
</evidence>
<evidence type="ECO:0000256" key="6">
    <source>
        <dbReference type="ARBA" id="ARBA00022703"/>
    </source>
</evidence>
<keyword evidence="11" id="KW-0472">Membrane</keyword>
<dbReference type="EMBL" id="JBHMQT010000010">
    <property type="protein sequence ID" value="MFC0862100.1"/>
    <property type="molecule type" value="Genomic_DNA"/>
</dbReference>
<evidence type="ECO:0000256" key="11">
    <source>
        <dbReference type="ARBA" id="ARBA00023136"/>
    </source>
</evidence>
<dbReference type="Pfam" id="PF03061">
    <property type="entry name" value="4HBT"/>
    <property type="match status" value="1"/>
</dbReference>
<evidence type="ECO:0000256" key="1">
    <source>
        <dbReference type="ARBA" id="ARBA00004170"/>
    </source>
</evidence>
<keyword evidence="5" id="KW-0963">Cytoplasm</keyword>
<comment type="catalytic activity">
    <reaction evidence="13">
        <text>(5Z,8Z,11Z,14Z)-eicosatetraenoyl-CoA + H2O = (5Z,8Z,11Z,14Z)-eicosatetraenoate + CoA + H(+)</text>
        <dbReference type="Rhea" id="RHEA:40151"/>
        <dbReference type="ChEBI" id="CHEBI:15377"/>
        <dbReference type="ChEBI" id="CHEBI:15378"/>
        <dbReference type="ChEBI" id="CHEBI:32395"/>
        <dbReference type="ChEBI" id="CHEBI:57287"/>
        <dbReference type="ChEBI" id="CHEBI:57368"/>
    </reaction>
    <physiologicalReaction direction="left-to-right" evidence="13">
        <dbReference type="Rhea" id="RHEA:40152"/>
    </physiologicalReaction>
</comment>
<dbReference type="InterPro" id="IPR052365">
    <property type="entry name" value="THEM4/THEM5_acyl-CoA_thioest"/>
</dbReference>
<keyword evidence="6" id="KW-0053">Apoptosis</keyword>
<feature type="region of interest" description="Disordered" evidence="24">
    <location>
        <begin position="1"/>
        <end position="27"/>
    </location>
</feature>
<accession>A0ABV6U0V8</accession>
<evidence type="ECO:0000256" key="4">
    <source>
        <dbReference type="ARBA" id="ARBA00022475"/>
    </source>
</evidence>